<comment type="domain">
    <text evidence="7">The Q motif is unique to and characteristic of the DEAD box family of RNA helicases and controls ATP binding and hydrolysis.</text>
</comment>
<comment type="function">
    <text evidence="7">RNA helicase.</text>
</comment>
<gene>
    <name evidence="11" type="ORF">SI7747_04004671</name>
</gene>
<sequence length="764" mass="86611">MAKELPGEPGKERKVWKKSNRGDRKQKRLSEVQEIALLEEWIEAQKPDNGTNPLSFPHPPADAAVGRTADGEFSTYAGCKWFRQLPLSQKTKDGLKPKYVEMSDIQRASLPHSLCGRDVLGAAKTGSGKPWPSSSRCESTRLFLDTRLRYIRKLHFFCVIEKLYRLRWGVHDGVGSIIISPTKELAGQLFQELRTVGKHHTLSAGLLIGGRKDVETEKERVNSMNILICTPGRLLQHMDETPNFDCSQLQVLVLDEADRILDAGFRKELDAIISQLPKKRQTLLFSATQTKSVKDLARLSLKDPEYISVHAESETATPEHLNQLDMLWSFIKSHLNSKMLIFLSSCKQVKFVYESFRKLRPGIPLLCLHGRMRQDVRMAIYAQFCEKRACLFSTDVASRGLDFPAVDWVIQVDCPEDIGAYIHRVGRTARFTSKGKSILFFSPSEKEMITKLQNAEPKIPIQLRKANMQRLQPISGLLASLLVKYPNLQALAQRAFITYLRSIHHQHDKEVFDVSKLPSEEFAASLGLPMTPVIRFLKQQKGKAATKEKTSPLDLQKESAGENQDVLVAVPRRAQEAAVSEESGDEILLQKEAPEADGEDLPDGLPTRVMKKKKKLKINVHRPIGTRFVFDEEGNSLPHWPLLQIQAVQAAHSILTRTKKLKEEMKRHDKEDKLLHKQRLREKRTKEKMKLKQRREEDEEEEEGLSGSDSDVGGQNTKRHKIYFDSDSDEGSRKLPRGGSDFAPEMSIDAQVDLALQLLNNMNS</sequence>
<dbReference type="PROSITE" id="PS51194">
    <property type="entry name" value="HELICASE_CTER"/>
    <property type="match status" value="1"/>
</dbReference>
<protein>
    <recommendedName>
        <fullName evidence="7">ATP-dependent RNA helicase</fullName>
        <ecNumber evidence="7">3.6.4.13</ecNumber>
    </recommendedName>
</protein>
<keyword evidence="1 6" id="KW-0547">Nucleotide-binding</keyword>
<dbReference type="SMART" id="SM01178">
    <property type="entry name" value="DUF4217"/>
    <property type="match status" value="1"/>
</dbReference>
<dbReference type="Pfam" id="PF00271">
    <property type="entry name" value="Helicase_C"/>
    <property type="match status" value="1"/>
</dbReference>
<evidence type="ECO:0000256" key="2">
    <source>
        <dbReference type="ARBA" id="ARBA00022801"/>
    </source>
</evidence>
<dbReference type="GO" id="GO:0016787">
    <property type="term" value="F:hydrolase activity"/>
    <property type="evidence" value="ECO:0007669"/>
    <property type="project" value="UniProtKB-KW"/>
</dbReference>
<evidence type="ECO:0000313" key="12">
    <source>
        <dbReference type="Proteomes" id="UP001189122"/>
    </source>
</evidence>
<dbReference type="Pfam" id="PF00270">
    <property type="entry name" value="DEAD"/>
    <property type="match status" value="1"/>
</dbReference>
<dbReference type="InterPro" id="IPR027417">
    <property type="entry name" value="P-loop_NTPase"/>
</dbReference>
<dbReference type="AlphaFoldDB" id="A0A7I8IMN2"/>
<dbReference type="EMBL" id="CACRZD030000004">
    <property type="protein sequence ID" value="CAA6658223.1"/>
    <property type="molecule type" value="Genomic_DNA"/>
</dbReference>
<dbReference type="Gene3D" id="3.40.50.300">
    <property type="entry name" value="P-loop containing nucleotide triphosphate hydrolases"/>
    <property type="match status" value="2"/>
</dbReference>
<dbReference type="CDD" id="cd17941">
    <property type="entry name" value="DEADc_DDX10"/>
    <property type="match status" value="1"/>
</dbReference>
<keyword evidence="5 7" id="KW-0694">RNA-binding</keyword>
<evidence type="ECO:0000256" key="6">
    <source>
        <dbReference type="RuleBase" id="RU000492"/>
    </source>
</evidence>
<feature type="compositionally biased region" description="Basic and acidic residues" evidence="8">
    <location>
        <begin position="684"/>
        <end position="696"/>
    </location>
</feature>
<feature type="compositionally biased region" description="Basic and acidic residues" evidence="8">
    <location>
        <begin position="1"/>
        <end position="13"/>
    </location>
</feature>
<accession>A0A7I8IMN2</accession>
<keyword evidence="4 6" id="KW-0067">ATP-binding</keyword>
<feature type="compositionally biased region" description="Low complexity" evidence="8">
    <location>
        <begin position="705"/>
        <end position="714"/>
    </location>
</feature>
<feature type="region of interest" description="Disordered" evidence="8">
    <location>
        <begin position="1"/>
        <end position="28"/>
    </location>
</feature>
<proteinExistence type="inferred from homology"/>
<dbReference type="GO" id="GO:0003724">
    <property type="term" value="F:RNA helicase activity"/>
    <property type="evidence" value="ECO:0007669"/>
    <property type="project" value="UniProtKB-EC"/>
</dbReference>
<evidence type="ECO:0000256" key="5">
    <source>
        <dbReference type="ARBA" id="ARBA00022884"/>
    </source>
</evidence>
<comment type="similarity">
    <text evidence="6">Belongs to the DEAD box helicase family.</text>
</comment>
<keyword evidence="2 6" id="KW-0378">Hydrolase</keyword>
<dbReference type="GO" id="GO:0005524">
    <property type="term" value="F:ATP binding"/>
    <property type="evidence" value="ECO:0007669"/>
    <property type="project" value="UniProtKB-UniRule"/>
</dbReference>
<evidence type="ECO:0000256" key="4">
    <source>
        <dbReference type="ARBA" id="ARBA00022840"/>
    </source>
</evidence>
<keyword evidence="12" id="KW-1185">Reference proteome</keyword>
<evidence type="ECO:0000256" key="7">
    <source>
        <dbReference type="RuleBase" id="RU365068"/>
    </source>
</evidence>
<name>A0A7I8IMN2_SPIIN</name>
<dbReference type="InterPro" id="IPR011545">
    <property type="entry name" value="DEAD/DEAH_box_helicase_dom"/>
</dbReference>
<dbReference type="SMART" id="SM00490">
    <property type="entry name" value="HELICc"/>
    <property type="match status" value="1"/>
</dbReference>
<organism evidence="11">
    <name type="scientific">Spirodela intermedia</name>
    <name type="common">Intermediate duckweed</name>
    <dbReference type="NCBI Taxonomy" id="51605"/>
    <lineage>
        <taxon>Eukaryota</taxon>
        <taxon>Viridiplantae</taxon>
        <taxon>Streptophyta</taxon>
        <taxon>Embryophyta</taxon>
        <taxon>Tracheophyta</taxon>
        <taxon>Spermatophyta</taxon>
        <taxon>Magnoliopsida</taxon>
        <taxon>Liliopsida</taxon>
        <taxon>Araceae</taxon>
        <taxon>Lemnoideae</taxon>
        <taxon>Spirodela</taxon>
    </lineage>
</organism>
<dbReference type="PANTHER" id="PTHR24031">
    <property type="entry name" value="RNA HELICASE"/>
    <property type="match status" value="1"/>
</dbReference>
<evidence type="ECO:0000256" key="3">
    <source>
        <dbReference type="ARBA" id="ARBA00022806"/>
    </source>
</evidence>
<feature type="region of interest" description="Disordered" evidence="8">
    <location>
        <begin position="663"/>
        <end position="744"/>
    </location>
</feature>
<evidence type="ECO:0000259" key="9">
    <source>
        <dbReference type="PROSITE" id="PS51192"/>
    </source>
</evidence>
<dbReference type="InterPro" id="IPR014001">
    <property type="entry name" value="Helicase_ATP-bd"/>
</dbReference>
<dbReference type="SMART" id="SM00487">
    <property type="entry name" value="DEXDc"/>
    <property type="match status" value="1"/>
</dbReference>
<dbReference type="EC" id="3.6.4.13" evidence="7"/>
<feature type="domain" description="Helicase ATP-binding" evidence="9">
    <location>
        <begin position="110"/>
        <end position="307"/>
    </location>
</feature>
<dbReference type="InterPro" id="IPR001650">
    <property type="entry name" value="Helicase_C-like"/>
</dbReference>
<dbReference type="Pfam" id="PF13959">
    <property type="entry name" value="CTE_SPB4"/>
    <property type="match status" value="1"/>
</dbReference>
<dbReference type="EMBL" id="LR743591">
    <property type="protein sequence ID" value="CAA2618504.1"/>
    <property type="molecule type" value="Genomic_DNA"/>
</dbReference>
<comment type="catalytic activity">
    <reaction evidence="7">
        <text>ATP + H2O = ADP + phosphate + H(+)</text>
        <dbReference type="Rhea" id="RHEA:13065"/>
        <dbReference type="ChEBI" id="CHEBI:15377"/>
        <dbReference type="ChEBI" id="CHEBI:15378"/>
        <dbReference type="ChEBI" id="CHEBI:30616"/>
        <dbReference type="ChEBI" id="CHEBI:43474"/>
        <dbReference type="ChEBI" id="CHEBI:456216"/>
        <dbReference type="EC" id="3.6.4.13"/>
    </reaction>
</comment>
<feature type="domain" description="Helicase C-terminal" evidence="10">
    <location>
        <begin position="323"/>
        <end position="472"/>
    </location>
</feature>
<evidence type="ECO:0000256" key="8">
    <source>
        <dbReference type="SAM" id="MobiDB-lite"/>
    </source>
</evidence>
<dbReference type="Proteomes" id="UP001189122">
    <property type="component" value="Unassembled WGS sequence"/>
</dbReference>
<dbReference type="InterPro" id="IPR025313">
    <property type="entry name" value="SPB4-like_CTE"/>
</dbReference>
<evidence type="ECO:0000259" key="10">
    <source>
        <dbReference type="PROSITE" id="PS51194"/>
    </source>
</evidence>
<dbReference type="SUPFAM" id="SSF52540">
    <property type="entry name" value="P-loop containing nucleoside triphosphate hydrolases"/>
    <property type="match status" value="1"/>
</dbReference>
<evidence type="ECO:0000313" key="11">
    <source>
        <dbReference type="EMBL" id="CAA2618504.1"/>
    </source>
</evidence>
<dbReference type="PROSITE" id="PS51192">
    <property type="entry name" value="HELICASE_ATP_BIND_1"/>
    <property type="match status" value="1"/>
</dbReference>
<evidence type="ECO:0000256" key="1">
    <source>
        <dbReference type="ARBA" id="ARBA00022741"/>
    </source>
</evidence>
<keyword evidence="3 6" id="KW-0347">Helicase</keyword>
<reference evidence="11 12" key="1">
    <citation type="submission" date="2019-12" db="EMBL/GenBank/DDBJ databases">
        <authorList>
            <person name="Scholz U."/>
            <person name="Mascher M."/>
            <person name="Fiebig A."/>
        </authorList>
    </citation>
    <scope>NUCLEOTIDE SEQUENCE</scope>
</reference>
<dbReference type="CDD" id="cd18787">
    <property type="entry name" value="SF2_C_DEAD"/>
    <property type="match status" value="1"/>
</dbReference>
<dbReference type="InterPro" id="IPR000629">
    <property type="entry name" value="RNA-helicase_DEAD-box_CS"/>
</dbReference>
<feature type="compositionally biased region" description="Basic and acidic residues" evidence="8">
    <location>
        <begin position="663"/>
        <end position="675"/>
    </location>
</feature>
<dbReference type="GO" id="GO:0003723">
    <property type="term" value="F:RNA binding"/>
    <property type="evidence" value="ECO:0007669"/>
    <property type="project" value="UniProtKB-UniRule"/>
</dbReference>
<dbReference type="PROSITE" id="PS00039">
    <property type="entry name" value="DEAD_ATP_HELICASE"/>
    <property type="match status" value="1"/>
</dbReference>